<sequence length="610" mass="61533">MSAALPLPFSSSRPVPLAWSQHVDLPWTGYRWLVPAANLSSPQFLTGKDGTLRVTDSGVVWGEVTLQWSGRAPSSLKHVLVGESAWEPGALPPASTCLSDDHVSEGACVDGFSLADGCACEAGEAVLPFTRVVEAGSRVQVAALPLEYGPDVVARLSVYFRPGGWCEFLGGESPAQCATAWDGMRLGGGGGCAVELARQSLDGTVELSSGGCDAPPSGGGAAPFLWREVPRGPFAATVRVLQCSDVQWSAAGLLATAAEARPRPQPAGALAAKRTAEWAALLSAQSRATTLQAAPAGNLSAWWRASAAQAWQQLGPSVGSAGLAGPLRVGLTQHTSSHNFGFALMDSFSLEVGAAAADSLPSVSGGGEGGGGGGGVCCSPLAGGGEGAGSTARWLPLLLLLPALAAALLGSRSDSWREGGAEAGAGDGSTKGKGSLEYGARERAAQSRGWAGVGAWRAATAQRVAPGGDELAEGGDEAAEDDGAAWRDSWYSALGYSRLPDEAEGRGGAGGSAAGSPTDSAPSSTPSDWSREVGVGRFASFEATAGASFAEIALQGGPSQRLPAADGPFLARLAAACGASRRRGVPTGDSEPSVAFVATSSGDRVDIRLP</sequence>
<proteinExistence type="predicted"/>
<accession>A0A0D3K8G2</accession>
<reference evidence="2" key="2">
    <citation type="submission" date="2024-10" db="UniProtKB">
        <authorList>
            <consortium name="EnsemblProtists"/>
        </authorList>
    </citation>
    <scope>IDENTIFICATION</scope>
</reference>
<dbReference type="HOGENOM" id="CLU_447945_0_0_1"/>
<feature type="region of interest" description="Disordered" evidence="1">
    <location>
        <begin position="501"/>
        <end position="531"/>
    </location>
</feature>
<feature type="compositionally biased region" description="Low complexity" evidence="1">
    <location>
        <begin position="514"/>
        <end position="527"/>
    </location>
</feature>
<dbReference type="RefSeq" id="XP_005784476.1">
    <property type="nucleotide sequence ID" value="XM_005784419.1"/>
</dbReference>
<evidence type="ECO:0000313" key="2">
    <source>
        <dbReference type="EnsemblProtists" id="EOD32047"/>
    </source>
</evidence>
<dbReference type="EnsemblProtists" id="EOD32047">
    <property type="protein sequence ID" value="EOD32047"/>
    <property type="gene ID" value="EMIHUDRAFT_449488"/>
</dbReference>
<organism evidence="2 3">
    <name type="scientific">Emiliania huxleyi (strain CCMP1516)</name>
    <dbReference type="NCBI Taxonomy" id="280463"/>
    <lineage>
        <taxon>Eukaryota</taxon>
        <taxon>Haptista</taxon>
        <taxon>Haptophyta</taxon>
        <taxon>Prymnesiophyceae</taxon>
        <taxon>Isochrysidales</taxon>
        <taxon>Noelaerhabdaceae</taxon>
        <taxon>Emiliania</taxon>
    </lineage>
</organism>
<reference evidence="3" key="1">
    <citation type="journal article" date="2013" name="Nature">
        <title>Pan genome of the phytoplankton Emiliania underpins its global distribution.</title>
        <authorList>
            <person name="Read B.A."/>
            <person name="Kegel J."/>
            <person name="Klute M.J."/>
            <person name="Kuo A."/>
            <person name="Lefebvre S.C."/>
            <person name="Maumus F."/>
            <person name="Mayer C."/>
            <person name="Miller J."/>
            <person name="Monier A."/>
            <person name="Salamov A."/>
            <person name="Young J."/>
            <person name="Aguilar M."/>
            <person name="Claverie J.M."/>
            <person name="Frickenhaus S."/>
            <person name="Gonzalez K."/>
            <person name="Herman E.K."/>
            <person name="Lin Y.C."/>
            <person name="Napier J."/>
            <person name="Ogata H."/>
            <person name="Sarno A.F."/>
            <person name="Shmutz J."/>
            <person name="Schroeder D."/>
            <person name="de Vargas C."/>
            <person name="Verret F."/>
            <person name="von Dassow P."/>
            <person name="Valentin K."/>
            <person name="Van de Peer Y."/>
            <person name="Wheeler G."/>
            <person name="Dacks J.B."/>
            <person name="Delwiche C.F."/>
            <person name="Dyhrman S.T."/>
            <person name="Glockner G."/>
            <person name="John U."/>
            <person name="Richards T."/>
            <person name="Worden A.Z."/>
            <person name="Zhang X."/>
            <person name="Grigoriev I.V."/>
            <person name="Allen A.E."/>
            <person name="Bidle K."/>
            <person name="Borodovsky M."/>
            <person name="Bowler C."/>
            <person name="Brownlee C."/>
            <person name="Cock J.M."/>
            <person name="Elias M."/>
            <person name="Gladyshev V.N."/>
            <person name="Groth M."/>
            <person name="Guda C."/>
            <person name="Hadaegh A."/>
            <person name="Iglesias-Rodriguez M.D."/>
            <person name="Jenkins J."/>
            <person name="Jones B.M."/>
            <person name="Lawson T."/>
            <person name="Leese F."/>
            <person name="Lindquist E."/>
            <person name="Lobanov A."/>
            <person name="Lomsadze A."/>
            <person name="Malik S.B."/>
            <person name="Marsh M.E."/>
            <person name="Mackinder L."/>
            <person name="Mock T."/>
            <person name="Mueller-Roeber B."/>
            <person name="Pagarete A."/>
            <person name="Parker M."/>
            <person name="Probert I."/>
            <person name="Quesneville H."/>
            <person name="Raines C."/>
            <person name="Rensing S.A."/>
            <person name="Riano-Pachon D.M."/>
            <person name="Richier S."/>
            <person name="Rokitta S."/>
            <person name="Shiraiwa Y."/>
            <person name="Soanes D.M."/>
            <person name="van der Giezen M."/>
            <person name="Wahlund T.M."/>
            <person name="Williams B."/>
            <person name="Wilson W."/>
            <person name="Wolfe G."/>
            <person name="Wurch L.L."/>
        </authorList>
    </citation>
    <scope>NUCLEOTIDE SEQUENCE</scope>
</reference>
<evidence type="ECO:0000313" key="3">
    <source>
        <dbReference type="Proteomes" id="UP000013827"/>
    </source>
</evidence>
<dbReference type="GeneID" id="17277319"/>
<name>A0A0D3K8G2_EMIH1</name>
<feature type="region of interest" description="Disordered" evidence="1">
    <location>
        <begin position="416"/>
        <end position="435"/>
    </location>
</feature>
<dbReference type="KEGG" id="ehx:EMIHUDRAFT_449488"/>
<keyword evidence="3" id="KW-1185">Reference proteome</keyword>
<evidence type="ECO:0000256" key="1">
    <source>
        <dbReference type="SAM" id="MobiDB-lite"/>
    </source>
</evidence>
<dbReference type="PaxDb" id="2903-EOD32047"/>
<protein>
    <submittedName>
        <fullName evidence="2">Uncharacterized protein</fullName>
    </submittedName>
</protein>
<dbReference type="Proteomes" id="UP000013827">
    <property type="component" value="Unassembled WGS sequence"/>
</dbReference>
<feature type="compositionally biased region" description="Gly residues" evidence="1">
    <location>
        <begin position="421"/>
        <end position="431"/>
    </location>
</feature>
<dbReference type="AlphaFoldDB" id="A0A0D3K8G2"/>